<reference evidence="2 3" key="1">
    <citation type="journal article" date="2007" name="Virus Genes">
        <title>Genome sequence of Leucania seperata nucleopolyhedrovirus.</title>
        <authorList>
            <person name="Xiao H."/>
            <person name="Qi Y."/>
        </authorList>
    </citation>
    <scope>NUCLEOTIDE SEQUENCE [LARGE SCALE GENOMIC DNA]</scope>
    <source>
        <strain evidence="2 3">AH1</strain>
    </source>
</reference>
<protein>
    <submittedName>
        <fullName evidence="2">ORF156</fullName>
    </submittedName>
</protein>
<dbReference type="Proteomes" id="UP000201737">
    <property type="component" value="Segment"/>
</dbReference>
<dbReference type="GeneID" id="5176361"/>
<organism evidence="2 3">
    <name type="scientific">Leucania separata nucleopolyhedrovirus</name>
    <name type="common">LsNPV</name>
    <dbReference type="NCBI Taxonomy" id="1307956"/>
    <lineage>
        <taxon>Viruses</taxon>
        <taxon>Viruses incertae sedis</taxon>
        <taxon>Naldaviricetes</taxon>
        <taxon>Lefavirales</taxon>
        <taxon>Baculoviridae</taxon>
        <taxon>Alphabaculovirus</taxon>
        <taxon>Alphabaculovirus leseparatae</taxon>
    </lineage>
</organism>
<keyword evidence="3" id="KW-1185">Reference proteome</keyword>
<reference evidence="2 3" key="2">
    <citation type="journal article" date="2007" name="Virus Res.">
        <title>P13 of Leucania separata multiple nuclear polyhedrosis virus affected the polyhedra and budded virions yields of AcMNPV.</title>
        <authorList>
            <person name="Du E.Q."/>
            <person name="Yan F."/>
            <person name="Jin W.X."/>
            <person name="Lu N."/>
            <person name="Xiao H.Z."/>
            <person name="Lu S.Y."/>
            <person name="Qi Y.P."/>
        </authorList>
    </citation>
    <scope>NUCLEOTIDE SEQUENCE [LARGE SCALE GENOMIC DNA]</scope>
    <source>
        <strain evidence="2 3">AH1</strain>
    </source>
</reference>
<dbReference type="KEGG" id="vg:5176361"/>
<proteinExistence type="predicted"/>
<evidence type="ECO:0000313" key="2">
    <source>
        <dbReference type="EMBL" id="AAR28920.1"/>
    </source>
</evidence>
<dbReference type="RefSeq" id="YP_758453.1">
    <property type="nucleotide sequence ID" value="NC_008348.1"/>
</dbReference>
<feature type="region of interest" description="Disordered" evidence="1">
    <location>
        <begin position="172"/>
        <end position="246"/>
    </location>
</feature>
<evidence type="ECO:0000313" key="3">
    <source>
        <dbReference type="Proteomes" id="UP000201737"/>
    </source>
</evidence>
<feature type="compositionally biased region" description="Acidic residues" evidence="1">
    <location>
        <begin position="175"/>
        <end position="200"/>
    </location>
</feature>
<evidence type="ECO:0000256" key="1">
    <source>
        <dbReference type="SAM" id="MobiDB-lite"/>
    </source>
</evidence>
<accession>Q0IKW3</accession>
<dbReference type="EMBL" id="AY394490">
    <property type="protein sequence ID" value="AAR28920.1"/>
    <property type="molecule type" value="Genomic_DNA"/>
</dbReference>
<organismHost>
    <name type="scientific">Lepidoptera</name>
    <name type="common">moths &amp; butterflies</name>
    <dbReference type="NCBI Taxonomy" id="7088"/>
</organismHost>
<sequence length="246" mass="29043">MILQIPNIMDILHTPEEKRPIGPCILELYEFPFRYTCTEFGKQYKLRFEFYDFDIDLTDVPEGRMPLVPEQFKVTMPVSRELFLLYDGYRCRQDIENKLLIVEFLTTADLRDNAKTMVVHYNSSYYIRNKAEWMPNLYKLNECHASFLDKIYYRKSTLSFVEFENLCKQGFGQEQSDEEMEEEEDTDGDYSEYSEYDDDHYDAPKDPDEGYEEIDVRTKKVVKKLPAKPAPPVAQPSAPIFIFGSK</sequence>
<feature type="compositionally biased region" description="Basic and acidic residues" evidence="1">
    <location>
        <begin position="201"/>
        <end position="218"/>
    </location>
</feature>
<name>Q0IKW3_NPVLS</name>